<evidence type="ECO:0000313" key="6">
    <source>
        <dbReference type="Ensembl" id="ENSCCEP00000006052.1"/>
    </source>
</evidence>
<dbReference type="FunFam" id="1.10.275.10:FF:000002">
    <property type="entry name" value="Argininosuccinate lyase"/>
    <property type="match status" value="1"/>
</dbReference>
<dbReference type="GO" id="GO:0005212">
    <property type="term" value="F:structural constituent of eye lens"/>
    <property type="evidence" value="ECO:0007669"/>
    <property type="project" value="UniProtKB-KW"/>
</dbReference>
<dbReference type="PRINTS" id="PR00145">
    <property type="entry name" value="ARGSUCLYASE"/>
</dbReference>
<dbReference type="PANTHER" id="PTHR43814:SF1">
    <property type="entry name" value="ARGININOSUCCINATE LYASE"/>
    <property type="match status" value="1"/>
</dbReference>
<dbReference type="InterPro" id="IPR020557">
    <property type="entry name" value="Fumarate_lyase_CS"/>
</dbReference>
<dbReference type="FunFam" id="1.20.200.10:FF:000002">
    <property type="entry name" value="Argininosuccinate lyase"/>
    <property type="match status" value="1"/>
</dbReference>
<dbReference type="CDD" id="cd01359">
    <property type="entry name" value="Argininosuccinate_lyase"/>
    <property type="match status" value="1"/>
</dbReference>
<dbReference type="PROSITE" id="PS00163">
    <property type="entry name" value="FUMARATE_LYASES"/>
    <property type="match status" value="1"/>
</dbReference>
<keyword evidence="3" id="KW-0273">Eye lens protein</keyword>
<dbReference type="NCBIfam" id="TIGR00838">
    <property type="entry name" value="argH"/>
    <property type="match status" value="1"/>
</dbReference>
<sequence length="481" mass="52558">MAAEGDKMMAGRFVGSTDPIMEMLSASITVDQRLSEVDIQGSMAYAKALEKAGILSKTELEKILSGLEKISEEWSKGVFGVIQTDEDIHTANERRLKELIGDVAGKLHTGRSRNDQVVTDLKLFLKNSLSIISTHLLQLIKTLVERAAIEIDVILPGYTHLQKAQPIRWSQFLLSHAVALTRDSERLGEIKKRINVLPLGSGALAGNPLEIDRELLRSELDFASISLNSMDAVSERDFVVEFLSVATLLMIHLSKMAEDLIIYSTSEFGFLTLSDTYCSGSSLMPQKKNPDSLELIRSKPALGLCFLAAVLMVLKGLPSTYNKDLQEDKEAVFDVVDTLNAVLQVATGVISTLQINKENMEKALSPEILSSDLALYLVHKGVSQPSCLVTDCFPLQMPFRQAHIAAGKAVHLAETKGITINNLSLEDLKSISPLFGSDVAQVFSVVSSVEQYTAAGGTAKSSVSAQIEQLRELLKRLKEQA</sequence>
<reference evidence="6" key="1">
    <citation type="submission" date="2025-08" db="UniProtKB">
        <authorList>
            <consortium name="Ensembl"/>
        </authorList>
    </citation>
    <scope>IDENTIFICATION</scope>
</reference>
<dbReference type="InterPro" id="IPR008948">
    <property type="entry name" value="L-Aspartase-like"/>
</dbReference>
<comment type="similarity">
    <text evidence="1">Belongs to the lyase 1 family. Argininosuccinate lyase subfamily.</text>
</comment>
<dbReference type="Gene3D" id="1.20.200.10">
    <property type="entry name" value="Fumarase/aspartase (Central domain)"/>
    <property type="match status" value="1"/>
</dbReference>
<reference evidence="6" key="2">
    <citation type="submission" date="2025-09" db="UniProtKB">
        <authorList>
            <consortium name="Ensembl"/>
        </authorList>
    </citation>
    <scope>IDENTIFICATION</scope>
</reference>
<dbReference type="GO" id="GO:0005829">
    <property type="term" value="C:cytosol"/>
    <property type="evidence" value="ECO:0007669"/>
    <property type="project" value="TreeGrafter"/>
</dbReference>
<protein>
    <submittedName>
        <fullName evidence="6">Argininosuccinate lyase</fullName>
    </submittedName>
</protein>
<feature type="domain" description="Argininosuccinate lyase C-terminal" evidence="5">
    <location>
        <begin position="396"/>
        <end position="450"/>
    </location>
</feature>
<dbReference type="Ensembl" id="ENSCCET00000009875.1">
    <property type="protein sequence ID" value="ENSCCEP00000006052.1"/>
    <property type="gene ID" value="ENSCCEG00000006369.1"/>
</dbReference>
<dbReference type="InterPro" id="IPR029419">
    <property type="entry name" value="Arg_succ_lyase_C"/>
</dbReference>
<dbReference type="Proteomes" id="UP000694410">
    <property type="component" value="Unplaced"/>
</dbReference>
<dbReference type="Gene3D" id="1.10.275.10">
    <property type="entry name" value="Fumarase/aspartase (N-terminal domain)"/>
    <property type="match status" value="1"/>
</dbReference>
<organism evidence="6 7">
    <name type="scientific">Cyanistes caeruleus</name>
    <name type="common">Eurasian blue tit</name>
    <name type="synonym">Parus caeruleus</name>
    <dbReference type="NCBI Taxonomy" id="156563"/>
    <lineage>
        <taxon>Eukaryota</taxon>
        <taxon>Metazoa</taxon>
        <taxon>Chordata</taxon>
        <taxon>Craniata</taxon>
        <taxon>Vertebrata</taxon>
        <taxon>Euteleostomi</taxon>
        <taxon>Archelosauria</taxon>
        <taxon>Archosauria</taxon>
        <taxon>Dinosauria</taxon>
        <taxon>Saurischia</taxon>
        <taxon>Theropoda</taxon>
        <taxon>Coelurosauria</taxon>
        <taxon>Aves</taxon>
        <taxon>Neognathae</taxon>
        <taxon>Neoaves</taxon>
        <taxon>Telluraves</taxon>
        <taxon>Australaves</taxon>
        <taxon>Passeriformes</taxon>
        <taxon>Paridae</taxon>
        <taxon>Cyanistes</taxon>
    </lineage>
</organism>
<dbReference type="GO" id="GO:0042450">
    <property type="term" value="P:L-arginine biosynthetic process via ornithine"/>
    <property type="evidence" value="ECO:0007669"/>
    <property type="project" value="InterPro"/>
</dbReference>
<dbReference type="HAMAP" id="MF_00006">
    <property type="entry name" value="Arg_succ_lyase"/>
    <property type="match status" value="1"/>
</dbReference>
<proteinExistence type="inferred from homology"/>
<dbReference type="PRINTS" id="PR00149">
    <property type="entry name" value="FUMRATELYASE"/>
</dbReference>
<dbReference type="Pfam" id="PF14698">
    <property type="entry name" value="ASL_C2"/>
    <property type="match status" value="1"/>
</dbReference>
<feature type="domain" description="Fumarate lyase N-terminal" evidence="4">
    <location>
        <begin position="11"/>
        <end position="299"/>
    </location>
</feature>
<dbReference type="Gene3D" id="1.10.40.30">
    <property type="entry name" value="Fumarase/aspartase (C-terminal domain)"/>
    <property type="match status" value="1"/>
</dbReference>
<dbReference type="GO" id="GO:0004056">
    <property type="term" value="F:argininosuccinate lyase activity"/>
    <property type="evidence" value="ECO:0007669"/>
    <property type="project" value="InterPro"/>
</dbReference>
<dbReference type="FunFam" id="1.10.40.30:FF:000001">
    <property type="entry name" value="Argininosuccinate lyase"/>
    <property type="match status" value="1"/>
</dbReference>
<dbReference type="PANTHER" id="PTHR43814">
    <property type="entry name" value="ARGININOSUCCINATE LYASE"/>
    <property type="match status" value="1"/>
</dbReference>
<dbReference type="Pfam" id="PF00206">
    <property type="entry name" value="Lyase_1"/>
    <property type="match status" value="1"/>
</dbReference>
<dbReference type="SUPFAM" id="SSF48557">
    <property type="entry name" value="L-aspartase-like"/>
    <property type="match status" value="1"/>
</dbReference>
<evidence type="ECO:0000256" key="2">
    <source>
        <dbReference type="ARBA" id="ARBA00011881"/>
    </source>
</evidence>
<evidence type="ECO:0000259" key="4">
    <source>
        <dbReference type="Pfam" id="PF00206"/>
    </source>
</evidence>
<comment type="subunit">
    <text evidence="2">Homotetramer.</text>
</comment>
<name>A0A8C0UDN3_CYACU</name>
<evidence type="ECO:0000256" key="1">
    <source>
        <dbReference type="ARBA" id="ARBA00010755"/>
    </source>
</evidence>
<keyword evidence="7" id="KW-1185">Reference proteome</keyword>
<dbReference type="InterPro" id="IPR009049">
    <property type="entry name" value="Argininosuccinate_lyase"/>
</dbReference>
<evidence type="ECO:0000259" key="5">
    <source>
        <dbReference type="Pfam" id="PF14698"/>
    </source>
</evidence>
<dbReference type="InterPro" id="IPR000362">
    <property type="entry name" value="Fumarate_lyase_fam"/>
</dbReference>
<evidence type="ECO:0000256" key="3">
    <source>
        <dbReference type="ARBA" id="ARBA00022613"/>
    </source>
</evidence>
<evidence type="ECO:0000313" key="7">
    <source>
        <dbReference type="Proteomes" id="UP000694410"/>
    </source>
</evidence>
<dbReference type="InterPro" id="IPR022761">
    <property type="entry name" value="Fumarate_lyase_N"/>
</dbReference>
<accession>A0A8C0UDN3</accession>
<dbReference type="InterPro" id="IPR024083">
    <property type="entry name" value="Fumarase/histidase_N"/>
</dbReference>
<dbReference type="AlphaFoldDB" id="A0A8C0UDN3"/>
<dbReference type="FunFam" id="1.20.200.10:FF:000015">
    <property type="entry name" value="argininosuccinate lyase isoform X2"/>
    <property type="match status" value="1"/>
</dbReference>
<gene>
    <name evidence="6" type="primary">LOC111937730</name>
</gene>